<proteinExistence type="predicted"/>
<evidence type="ECO:0000313" key="2">
    <source>
        <dbReference type="EMBL" id="VVB10272.1"/>
    </source>
</evidence>
<gene>
    <name evidence="2" type="ORF">ANE_LOCUS20716</name>
</gene>
<protein>
    <submittedName>
        <fullName evidence="2">Uncharacterized protein</fullName>
    </submittedName>
</protein>
<dbReference type="AlphaFoldDB" id="A0A565C9F1"/>
<sequence length="57" mass="6127">MAKAASTYVLSIIFLVLFALVEQNMGCTASMRPCELGKNCTSQCRVTFGKIASGFCD</sequence>
<evidence type="ECO:0000313" key="3">
    <source>
        <dbReference type="Proteomes" id="UP000489600"/>
    </source>
</evidence>
<keyword evidence="3" id="KW-1185">Reference proteome</keyword>
<feature type="chain" id="PRO_5036466716" evidence="1">
    <location>
        <begin position="24"/>
        <end position="57"/>
    </location>
</feature>
<dbReference type="OrthoDB" id="1044995at2759"/>
<accession>A0A565C9F1</accession>
<evidence type="ECO:0000256" key="1">
    <source>
        <dbReference type="SAM" id="SignalP"/>
    </source>
</evidence>
<feature type="signal peptide" evidence="1">
    <location>
        <begin position="1"/>
        <end position="23"/>
    </location>
</feature>
<dbReference type="Proteomes" id="UP000489600">
    <property type="component" value="Unassembled WGS sequence"/>
</dbReference>
<organism evidence="2 3">
    <name type="scientific">Arabis nemorensis</name>
    <dbReference type="NCBI Taxonomy" id="586526"/>
    <lineage>
        <taxon>Eukaryota</taxon>
        <taxon>Viridiplantae</taxon>
        <taxon>Streptophyta</taxon>
        <taxon>Embryophyta</taxon>
        <taxon>Tracheophyta</taxon>
        <taxon>Spermatophyta</taxon>
        <taxon>Magnoliopsida</taxon>
        <taxon>eudicotyledons</taxon>
        <taxon>Gunneridae</taxon>
        <taxon>Pentapetalae</taxon>
        <taxon>rosids</taxon>
        <taxon>malvids</taxon>
        <taxon>Brassicales</taxon>
        <taxon>Brassicaceae</taxon>
        <taxon>Arabideae</taxon>
        <taxon>Arabis</taxon>
    </lineage>
</organism>
<reference evidence="2" key="1">
    <citation type="submission" date="2019-07" db="EMBL/GenBank/DDBJ databases">
        <authorList>
            <person name="Dittberner H."/>
        </authorList>
    </citation>
    <scope>NUCLEOTIDE SEQUENCE [LARGE SCALE GENOMIC DNA]</scope>
</reference>
<name>A0A565C9F1_9BRAS</name>
<dbReference type="EMBL" id="CABITT030000007">
    <property type="protein sequence ID" value="VVB10272.1"/>
    <property type="molecule type" value="Genomic_DNA"/>
</dbReference>
<keyword evidence="1" id="KW-0732">Signal</keyword>
<comment type="caution">
    <text evidence="2">The sequence shown here is derived from an EMBL/GenBank/DDBJ whole genome shotgun (WGS) entry which is preliminary data.</text>
</comment>